<accession>A0A0A9BMW1</accession>
<evidence type="ECO:0000256" key="1">
    <source>
        <dbReference type="SAM" id="MobiDB-lite"/>
    </source>
</evidence>
<dbReference type="AlphaFoldDB" id="A0A0A9BMW1"/>
<reference evidence="2" key="2">
    <citation type="journal article" date="2015" name="Data Brief">
        <title>Shoot transcriptome of the giant reed, Arundo donax.</title>
        <authorList>
            <person name="Barrero R.A."/>
            <person name="Guerrero F.D."/>
            <person name="Moolhuijzen P."/>
            <person name="Goolsby J.A."/>
            <person name="Tidwell J."/>
            <person name="Bellgard S.E."/>
            <person name="Bellgard M.I."/>
        </authorList>
    </citation>
    <scope>NUCLEOTIDE SEQUENCE</scope>
    <source>
        <tissue evidence="2">Shoot tissue taken approximately 20 cm above the soil surface</tissue>
    </source>
</reference>
<reference evidence="2" key="1">
    <citation type="submission" date="2014-09" db="EMBL/GenBank/DDBJ databases">
        <authorList>
            <person name="Magalhaes I.L.F."/>
            <person name="Oliveira U."/>
            <person name="Santos F.R."/>
            <person name="Vidigal T.H.D.A."/>
            <person name="Brescovit A.D."/>
            <person name="Santos A.J."/>
        </authorList>
    </citation>
    <scope>NUCLEOTIDE SEQUENCE</scope>
    <source>
        <tissue evidence="2">Shoot tissue taken approximately 20 cm above the soil surface</tissue>
    </source>
</reference>
<feature type="compositionally biased region" description="Polar residues" evidence="1">
    <location>
        <begin position="13"/>
        <end position="23"/>
    </location>
</feature>
<sequence>MQSIGSYLHRKQQVNSKLSRSSS</sequence>
<evidence type="ECO:0000313" key="2">
    <source>
        <dbReference type="EMBL" id="JAD65314.1"/>
    </source>
</evidence>
<dbReference type="EMBL" id="GBRH01232581">
    <property type="protein sequence ID" value="JAD65314.1"/>
    <property type="molecule type" value="Transcribed_RNA"/>
</dbReference>
<organism evidence="2">
    <name type="scientific">Arundo donax</name>
    <name type="common">Giant reed</name>
    <name type="synonym">Donax arundinaceus</name>
    <dbReference type="NCBI Taxonomy" id="35708"/>
    <lineage>
        <taxon>Eukaryota</taxon>
        <taxon>Viridiplantae</taxon>
        <taxon>Streptophyta</taxon>
        <taxon>Embryophyta</taxon>
        <taxon>Tracheophyta</taxon>
        <taxon>Spermatophyta</taxon>
        <taxon>Magnoliopsida</taxon>
        <taxon>Liliopsida</taxon>
        <taxon>Poales</taxon>
        <taxon>Poaceae</taxon>
        <taxon>PACMAD clade</taxon>
        <taxon>Arundinoideae</taxon>
        <taxon>Arundineae</taxon>
        <taxon>Arundo</taxon>
    </lineage>
</organism>
<name>A0A0A9BMW1_ARUDO</name>
<protein>
    <submittedName>
        <fullName evidence="2">Uncharacterized protein</fullName>
    </submittedName>
</protein>
<proteinExistence type="predicted"/>
<feature type="region of interest" description="Disordered" evidence="1">
    <location>
        <begin position="1"/>
        <end position="23"/>
    </location>
</feature>